<feature type="compositionally biased region" description="Low complexity" evidence="1">
    <location>
        <begin position="1"/>
        <end position="20"/>
    </location>
</feature>
<evidence type="ECO:0000256" key="1">
    <source>
        <dbReference type="SAM" id="MobiDB-lite"/>
    </source>
</evidence>
<sequence>MNRLPTRLTSSLRTTTILRSQVHARYSSGSPTPSSVPDNHFTKTGERAESDPVKINMRSDEYSKSGGDDMVAEQEIASFGNSADTDPLSQKTQAGKGNAINPLEISPANPEVSRVVSTEYVEKNVERSPDGVRSGQGISKKAKKVEKVEIDMSKIKMRGR</sequence>
<gene>
    <name evidence="2" type="ORF">K458DRAFT_434296</name>
</gene>
<protein>
    <submittedName>
        <fullName evidence="2">Uncharacterized protein</fullName>
    </submittedName>
</protein>
<evidence type="ECO:0000313" key="3">
    <source>
        <dbReference type="Proteomes" id="UP000799291"/>
    </source>
</evidence>
<feature type="compositionally biased region" description="Polar residues" evidence="1">
    <location>
        <begin position="27"/>
        <end position="37"/>
    </location>
</feature>
<dbReference type="AlphaFoldDB" id="A0A6G1IR80"/>
<accession>A0A6G1IR80</accession>
<dbReference type="EMBL" id="MU005596">
    <property type="protein sequence ID" value="KAF2680451.1"/>
    <property type="molecule type" value="Genomic_DNA"/>
</dbReference>
<organism evidence="2 3">
    <name type="scientific">Lentithecium fluviatile CBS 122367</name>
    <dbReference type="NCBI Taxonomy" id="1168545"/>
    <lineage>
        <taxon>Eukaryota</taxon>
        <taxon>Fungi</taxon>
        <taxon>Dikarya</taxon>
        <taxon>Ascomycota</taxon>
        <taxon>Pezizomycotina</taxon>
        <taxon>Dothideomycetes</taxon>
        <taxon>Pleosporomycetidae</taxon>
        <taxon>Pleosporales</taxon>
        <taxon>Massarineae</taxon>
        <taxon>Lentitheciaceae</taxon>
        <taxon>Lentithecium</taxon>
    </lineage>
</organism>
<feature type="compositionally biased region" description="Basic and acidic residues" evidence="1">
    <location>
        <begin position="120"/>
        <end position="130"/>
    </location>
</feature>
<dbReference type="OrthoDB" id="4220319at2759"/>
<feature type="region of interest" description="Disordered" evidence="1">
    <location>
        <begin position="79"/>
        <end position="146"/>
    </location>
</feature>
<feature type="compositionally biased region" description="Basic and acidic residues" evidence="1">
    <location>
        <begin position="40"/>
        <end position="67"/>
    </location>
</feature>
<name>A0A6G1IR80_9PLEO</name>
<reference evidence="2" key="1">
    <citation type="journal article" date="2020" name="Stud. Mycol.">
        <title>101 Dothideomycetes genomes: a test case for predicting lifestyles and emergence of pathogens.</title>
        <authorList>
            <person name="Haridas S."/>
            <person name="Albert R."/>
            <person name="Binder M."/>
            <person name="Bloem J."/>
            <person name="Labutti K."/>
            <person name="Salamov A."/>
            <person name="Andreopoulos B."/>
            <person name="Baker S."/>
            <person name="Barry K."/>
            <person name="Bills G."/>
            <person name="Bluhm B."/>
            <person name="Cannon C."/>
            <person name="Castanera R."/>
            <person name="Culley D."/>
            <person name="Daum C."/>
            <person name="Ezra D."/>
            <person name="Gonzalez J."/>
            <person name="Henrissat B."/>
            <person name="Kuo A."/>
            <person name="Liang C."/>
            <person name="Lipzen A."/>
            <person name="Lutzoni F."/>
            <person name="Magnuson J."/>
            <person name="Mondo S."/>
            <person name="Nolan M."/>
            <person name="Ohm R."/>
            <person name="Pangilinan J."/>
            <person name="Park H.-J."/>
            <person name="Ramirez L."/>
            <person name="Alfaro M."/>
            <person name="Sun H."/>
            <person name="Tritt A."/>
            <person name="Yoshinaga Y."/>
            <person name="Zwiers L.-H."/>
            <person name="Turgeon B."/>
            <person name="Goodwin S."/>
            <person name="Spatafora J."/>
            <person name="Crous P."/>
            <person name="Grigoriev I."/>
        </authorList>
    </citation>
    <scope>NUCLEOTIDE SEQUENCE</scope>
    <source>
        <strain evidence="2">CBS 122367</strain>
    </source>
</reference>
<dbReference type="PANTHER" id="PTHR42090:SF1">
    <property type="match status" value="1"/>
</dbReference>
<dbReference type="PANTHER" id="PTHR42090">
    <property type="match status" value="1"/>
</dbReference>
<dbReference type="Proteomes" id="UP000799291">
    <property type="component" value="Unassembled WGS sequence"/>
</dbReference>
<feature type="region of interest" description="Disordered" evidence="1">
    <location>
        <begin position="1"/>
        <end position="67"/>
    </location>
</feature>
<feature type="compositionally biased region" description="Polar residues" evidence="1">
    <location>
        <begin position="79"/>
        <end position="95"/>
    </location>
</feature>
<evidence type="ECO:0000313" key="2">
    <source>
        <dbReference type="EMBL" id="KAF2680451.1"/>
    </source>
</evidence>
<keyword evidence="3" id="KW-1185">Reference proteome</keyword>
<proteinExistence type="predicted"/>